<keyword evidence="3" id="KW-1185">Reference proteome</keyword>
<reference evidence="2 3" key="1">
    <citation type="submission" date="2020-08" db="EMBL/GenBank/DDBJ databases">
        <title>Genome public.</title>
        <authorList>
            <person name="Liu C."/>
            <person name="Sun Q."/>
        </authorList>
    </citation>
    <scope>NUCLEOTIDE SEQUENCE [LARGE SCALE GENOMIC DNA]</scope>
    <source>
        <strain evidence="2 3">NSJ-13</strain>
    </source>
</reference>
<dbReference type="Pfam" id="PF04016">
    <property type="entry name" value="DUF364"/>
    <property type="match status" value="1"/>
</dbReference>
<evidence type="ECO:0000313" key="2">
    <source>
        <dbReference type="EMBL" id="MBC5683037.1"/>
    </source>
</evidence>
<dbReference type="Gene3D" id="3.40.50.11590">
    <property type="match status" value="1"/>
</dbReference>
<evidence type="ECO:0000259" key="1">
    <source>
        <dbReference type="Pfam" id="PF04016"/>
    </source>
</evidence>
<dbReference type="RefSeq" id="WP_121055916.1">
    <property type="nucleotide sequence ID" value="NZ_JACOPE010000001.1"/>
</dbReference>
<dbReference type="SUPFAM" id="SSF159713">
    <property type="entry name" value="Dhaf3308-like"/>
    <property type="match status" value="1"/>
</dbReference>
<evidence type="ECO:0000313" key="3">
    <source>
        <dbReference type="Proteomes" id="UP000631576"/>
    </source>
</evidence>
<dbReference type="EMBL" id="JACOPE010000001">
    <property type="protein sequence ID" value="MBC5683037.1"/>
    <property type="molecule type" value="Genomic_DNA"/>
</dbReference>
<proteinExistence type="predicted"/>
<protein>
    <recommendedName>
        <fullName evidence="1">Putative heavy-metal chelation domain-containing protein</fullName>
    </recommendedName>
</protein>
<accession>A0ABR7G6H7</accession>
<sequence>MTKKELYEILKERFEQVLKEHQIENDHLSVSCHALTPEEAIGKTKRTDYPILTGKDVMIQAEYKGVKGQAFTDAPSTFEGMLEDILQMDIEHNPHDRGIFIATMNAVLVSLGMCKGTVHCRKEGPELCAQDMKQFLETNYPDVQKIALVGFQPSLLEMLSKSKYEVRVMDLNPNNIGQVKFGICVEDGNVMKEEIRDSYAELILCTGSTLCNGSIVDYLNLDTEVLFFGTSASGAAALLGLKRVCFADKYE</sequence>
<gene>
    <name evidence="2" type="ORF">H8S40_05545</name>
</gene>
<comment type="caution">
    <text evidence="2">The sequence shown here is derived from an EMBL/GenBank/DDBJ whole genome shotgun (WGS) entry which is preliminary data.</text>
</comment>
<feature type="domain" description="Putative heavy-metal chelation" evidence="1">
    <location>
        <begin position="143"/>
        <end position="236"/>
    </location>
</feature>
<dbReference type="InterPro" id="IPR007161">
    <property type="entry name" value="DUF364"/>
</dbReference>
<organism evidence="2 3">
    <name type="scientific">Ruminococcus hominis</name>
    <dbReference type="NCBI Taxonomy" id="2763065"/>
    <lineage>
        <taxon>Bacteria</taxon>
        <taxon>Bacillati</taxon>
        <taxon>Bacillota</taxon>
        <taxon>Clostridia</taxon>
        <taxon>Eubacteriales</taxon>
        <taxon>Oscillospiraceae</taxon>
        <taxon>Ruminococcus</taxon>
    </lineage>
</organism>
<dbReference type="Proteomes" id="UP000631576">
    <property type="component" value="Unassembled WGS sequence"/>
</dbReference>
<name>A0ABR7G6H7_9FIRM</name>